<sequence>MEGNNWRALLPEDDAQWNPSKLVSICIPCRNPSDNLSHILRGISFQSYPQELIEVIIADDGSADPVRITEKYPFQVKVIRLERTLDFGAGRARNAAAQSSHGEILVFLDSDVIPERQVVEAYARWFELRDDVVPMGLINFVAADNFTDTIFEEVFKGGSPSSYFQGQEIDEQIWREYVFERTDELTIEDSGAFRIVVGATLAISRQQFDEVGGFRELGLRGIEDTEIGFRLHLNGAILIVDRLARHWHRGTRNISGKQRETIMQAREQYITRLIPHSRYRDTPPDQFSGPIHTVPRALVYLAGVSTSDEVSPEIQTLRNELPNDYVVLCEDETHVDPTCSFVPCIAAVRVCKGTRVSATIIKKMLDLIEKRSVGEVRGINEAGEVLVTATMTRAIRRELHDGLPIADSFGLWYLTLED</sequence>
<dbReference type="PANTHER" id="PTHR43685:SF3">
    <property type="entry name" value="SLR2126 PROTEIN"/>
    <property type="match status" value="1"/>
</dbReference>
<dbReference type="PANTHER" id="PTHR43685">
    <property type="entry name" value="GLYCOSYLTRANSFERASE"/>
    <property type="match status" value="1"/>
</dbReference>
<organism evidence="3">
    <name type="scientific">freshwater metagenome</name>
    <dbReference type="NCBI Taxonomy" id="449393"/>
    <lineage>
        <taxon>unclassified sequences</taxon>
        <taxon>metagenomes</taxon>
        <taxon>ecological metagenomes</taxon>
    </lineage>
</organism>
<dbReference type="EMBL" id="CAEZZV010000005">
    <property type="protein sequence ID" value="CAB4767699.1"/>
    <property type="molecule type" value="Genomic_DNA"/>
</dbReference>
<dbReference type="InterPro" id="IPR050834">
    <property type="entry name" value="Glycosyltransf_2"/>
</dbReference>
<reference evidence="3" key="1">
    <citation type="submission" date="2020-05" db="EMBL/GenBank/DDBJ databases">
        <authorList>
            <person name="Chiriac C."/>
            <person name="Salcher M."/>
            <person name="Ghai R."/>
            <person name="Kavagutti S V."/>
        </authorList>
    </citation>
    <scope>NUCLEOTIDE SEQUENCE</scope>
</reference>
<dbReference type="InterPro" id="IPR001173">
    <property type="entry name" value="Glyco_trans_2-like"/>
</dbReference>
<dbReference type="Pfam" id="PF00535">
    <property type="entry name" value="Glycos_transf_2"/>
    <property type="match status" value="1"/>
</dbReference>
<dbReference type="InterPro" id="IPR029044">
    <property type="entry name" value="Nucleotide-diphossugar_trans"/>
</dbReference>
<name>A0A6J6GZW1_9ZZZZ</name>
<evidence type="ECO:0000313" key="2">
    <source>
        <dbReference type="EMBL" id="CAB4532860.1"/>
    </source>
</evidence>
<accession>A0A6J6GZW1</accession>
<evidence type="ECO:0000259" key="1">
    <source>
        <dbReference type="Pfam" id="PF00535"/>
    </source>
</evidence>
<dbReference type="EMBL" id="CAEZSL010000007">
    <property type="protein sequence ID" value="CAB4532860.1"/>
    <property type="molecule type" value="Genomic_DNA"/>
</dbReference>
<feature type="domain" description="Glycosyltransferase 2-like" evidence="1">
    <location>
        <begin position="24"/>
        <end position="133"/>
    </location>
</feature>
<evidence type="ECO:0000313" key="3">
    <source>
        <dbReference type="EMBL" id="CAB4602078.1"/>
    </source>
</evidence>
<evidence type="ECO:0000313" key="5">
    <source>
        <dbReference type="EMBL" id="CAB4767699.1"/>
    </source>
</evidence>
<proteinExistence type="predicted"/>
<dbReference type="EMBL" id="CAEZUK010000119">
    <property type="protein sequence ID" value="CAB4602078.1"/>
    <property type="molecule type" value="Genomic_DNA"/>
</dbReference>
<gene>
    <name evidence="2" type="ORF">UFOPK1421_00115</name>
    <name evidence="3" type="ORF">UFOPK1820_00804</name>
    <name evidence="4" type="ORF">UFOPK1960_00348</name>
    <name evidence="5" type="ORF">UFOPK2921_00075</name>
</gene>
<dbReference type="SUPFAM" id="SSF53448">
    <property type="entry name" value="Nucleotide-diphospho-sugar transferases"/>
    <property type="match status" value="1"/>
</dbReference>
<dbReference type="AlphaFoldDB" id="A0A6J6GZW1"/>
<dbReference type="EMBL" id="CAEZVL010000032">
    <property type="protein sequence ID" value="CAB4625408.1"/>
    <property type="molecule type" value="Genomic_DNA"/>
</dbReference>
<protein>
    <submittedName>
        <fullName evidence="3">Unannotated protein</fullName>
    </submittedName>
</protein>
<dbReference type="Gene3D" id="3.90.550.10">
    <property type="entry name" value="Spore Coat Polysaccharide Biosynthesis Protein SpsA, Chain A"/>
    <property type="match status" value="1"/>
</dbReference>
<evidence type="ECO:0000313" key="4">
    <source>
        <dbReference type="EMBL" id="CAB4625408.1"/>
    </source>
</evidence>